<dbReference type="AlphaFoldDB" id="A0A151ABV4"/>
<dbReference type="Proteomes" id="UP000075321">
    <property type="component" value="Unassembled WGS sequence"/>
</dbReference>
<protein>
    <submittedName>
        <fullName evidence="1">Uncharacterized protein</fullName>
    </submittedName>
</protein>
<evidence type="ECO:0000313" key="2">
    <source>
        <dbReference type="Proteomes" id="UP000075321"/>
    </source>
</evidence>
<keyword evidence="2" id="KW-1185">Reference proteome</keyword>
<accession>A0A151ABV4</accession>
<comment type="caution">
    <text evidence="1">The sequence shown here is derived from an EMBL/GenBank/DDBJ whole genome shotgun (WGS) entry which is preliminary data.</text>
</comment>
<dbReference type="PATRIC" id="fig|1008153.3.peg.3033"/>
<proteinExistence type="predicted"/>
<name>A0A151ABV4_9EURY</name>
<reference evidence="1 2" key="1">
    <citation type="submission" date="2016-02" db="EMBL/GenBank/DDBJ databases">
        <title>Genome sequence of Halalkalicoccus paucihalophilus DSM 24557.</title>
        <authorList>
            <person name="Poehlein A."/>
            <person name="Daniel R."/>
        </authorList>
    </citation>
    <scope>NUCLEOTIDE SEQUENCE [LARGE SCALE GENOMIC DNA]</scope>
    <source>
        <strain evidence="1 2">DSM 24557</strain>
    </source>
</reference>
<sequence>MSPIICAVSGKRVLSSDDQVQSPAFGEIDESLEVDLCSECASEETLMTEKQISSVEFGKLAHRPSADDHWPVRSQHVKSDASKRSVEVVDRNIDVTDRGDFCSRSQRRIRLETNAGMISIVCSIGQLRVGMRKTIINPTAGNELVEDLNVVSETAY</sequence>
<evidence type="ECO:0000313" key="1">
    <source>
        <dbReference type="EMBL" id="KYH24992.1"/>
    </source>
</evidence>
<dbReference type="EMBL" id="LTAZ01000010">
    <property type="protein sequence ID" value="KYH24992.1"/>
    <property type="molecule type" value="Genomic_DNA"/>
</dbReference>
<organism evidence="1 2">
    <name type="scientific">Halalkalicoccus paucihalophilus</name>
    <dbReference type="NCBI Taxonomy" id="1008153"/>
    <lineage>
        <taxon>Archaea</taxon>
        <taxon>Methanobacteriati</taxon>
        <taxon>Methanobacteriota</taxon>
        <taxon>Stenosarchaea group</taxon>
        <taxon>Halobacteria</taxon>
        <taxon>Halobacteriales</taxon>
        <taxon>Halococcaceae</taxon>
        <taxon>Halalkalicoccus</taxon>
    </lineage>
</organism>
<gene>
    <name evidence="1" type="ORF">HAPAU_29440</name>
</gene>